<dbReference type="Pfam" id="PF02364">
    <property type="entry name" value="Glucan_synthase"/>
    <property type="match status" value="1"/>
</dbReference>
<comment type="caution">
    <text evidence="4">The sequence shown here is derived from an EMBL/GenBank/DDBJ whole genome shotgun (WGS) entry which is preliminary data.</text>
</comment>
<feature type="chain" id="PRO_5035436237" description="Glycosyl transferase 48 domain-containing protein" evidence="2">
    <location>
        <begin position="27"/>
        <end position="116"/>
    </location>
</feature>
<reference evidence="4" key="1">
    <citation type="submission" date="2020-03" db="EMBL/GenBank/DDBJ databases">
        <title>A high-quality chromosome-level genome assembly of a woody plant with both climbing and erect habits, Rhamnella rubrinervis.</title>
        <authorList>
            <person name="Lu Z."/>
            <person name="Yang Y."/>
            <person name="Zhu X."/>
            <person name="Sun Y."/>
        </authorList>
    </citation>
    <scope>NUCLEOTIDE SEQUENCE</scope>
    <source>
        <strain evidence="4">BYM</strain>
        <tissue evidence="4">Leaf</tissue>
    </source>
</reference>
<proteinExistence type="predicted"/>
<gene>
    <name evidence="4" type="ORF">FNV43_RR18875</name>
</gene>
<organism evidence="4 5">
    <name type="scientific">Rhamnella rubrinervis</name>
    <dbReference type="NCBI Taxonomy" id="2594499"/>
    <lineage>
        <taxon>Eukaryota</taxon>
        <taxon>Viridiplantae</taxon>
        <taxon>Streptophyta</taxon>
        <taxon>Embryophyta</taxon>
        <taxon>Tracheophyta</taxon>
        <taxon>Spermatophyta</taxon>
        <taxon>Magnoliopsida</taxon>
        <taxon>eudicotyledons</taxon>
        <taxon>Gunneridae</taxon>
        <taxon>Pentapetalae</taxon>
        <taxon>rosids</taxon>
        <taxon>fabids</taxon>
        <taxon>Rosales</taxon>
        <taxon>Rhamnaceae</taxon>
        <taxon>rhamnoid group</taxon>
        <taxon>Rhamneae</taxon>
        <taxon>Rhamnella</taxon>
    </lineage>
</organism>
<dbReference type="OrthoDB" id="1880850at2759"/>
<protein>
    <recommendedName>
        <fullName evidence="3">Glycosyl transferase 48 domain-containing protein</fullName>
    </recommendedName>
</protein>
<evidence type="ECO:0000256" key="1">
    <source>
        <dbReference type="SAM" id="Phobius"/>
    </source>
</evidence>
<dbReference type="InterPro" id="IPR003440">
    <property type="entry name" value="Glyco_trans_48_dom"/>
</dbReference>
<evidence type="ECO:0000259" key="3">
    <source>
        <dbReference type="Pfam" id="PF02364"/>
    </source>
</evidence>
<accession>A0A8K0GWG6</accession>
<feature type="domain" description="Glycosyl transferase 48" evidence="3">
    <location>
        <begin position="2"/>
        <end position="82"/>
    </location>
</feature>
<dbReference type="PANTHER" id="PTHR12741:SF106">
    <property type="entry name" value="CALLOSE SYNTHASE 5"/>
    <property type="match status" value="1"/>
</dbReference>
<keyword evidence="5" id="KW-1185">Reference proteome</keyword>
<feature type="signal peptide" evidence="2">
    <location>
        <begin position="1"/>
        <end position="26"/>
    </location>
</feature>
<feature type="transmembrane region" description="Helical" evidence="1">
    <location>
        <begin position="32"/>
        <end position="53"/>
    </location>
</feature>
<keyword evidence="1" id="KW-1133">Transmembrane helix</keyword>
<evidence type="ECO:0000256" key="2">
    <source>
        <dbReference type="SAM" id="SignalP"/>
    </source>
</evidence>
<dbReference type="AlphaFoldDB" id="A0A8K0GWG6"/>
<name>A0A8K0GWG6_9ROSA</name>
<keyword evidence="2" id="KW-0732">Signal</keyword>
<keyword evidence="1" id="KW-0472">Membrane</keyword>
<dbReference type="Proteomes" id="UP000796880">
    <property type="component" value="Unassembled WGS sequence"/>
</dbReference>
<sequence>MYTRSHFTKALELMILLIAYEIYGSADENTSYAFLTFSMWFLVTSWLYAPFLFNPMGFEWQKIVEDWEDWTKWIGIHGGIGVPANKSCLWSVLAGHFCRYGHLEGQNPSPKIFSEL</sequence>
<dbReference type="GO" id="GO:0003843">
    <property type="term" value="F:1,3-beta-D-glucan synthase activity"/>
    <property type="evidence" value="ECO:0007669"/>
    <property type="project" value="InterPro"/>
</dbReference>
<evidence type="ECO:0000313" key="5">
    <source>
        <dbReference type="Proteomes" id="UP000796880"/>
    </source>
</evidence>
<dbReference type="PANTHER" id="PTHR12741">
    <property type="entry name" value="LYST-INTERACTING PROTEIN LIP5 DOPAMINE RESPONSIVE PROTEIN DRG-1"/>
    <property type="match status" value="1"/>
</dbReference>
<dbReference type="EMBL" id="VOIH02000008">
    <property type="protein sequence ID" value="KAF3440591.1"/>
    <property type="molecule type" value="Genomic_DNA"/>
</dbReference>
<dbReference type="GO" id="GO:0000148">
    <property type="term" value="C:1,3-beta-D-glucan synthase complex"/>
    <property type="evidence" value="ECO:0007669"/>
    <property type="project" value="InterPro"/>
</dbReference>
<dbReference type="GO" id="GO:0005886">
    <property type="term" value="C:plasma membrane"/>
    <property type="evidence" value="ECO:0007669"/>
    <property type="project" value="TreeGrafter"/>
</dbReference>
<keyword evidence="1" id="KW-0812">Transmembrane</keyword>
<evidence type="ECO:0000313" key="4">
    <source>
        <dbReference type="EMBL" id="KAF3440591.1"/>
    </source>
</evidence>
<dbReference type="GO" id="GO:0006075">
    <property type="term" value="P:(1-&gt;3)-beta-D-glucan biosynthetic process"/>
    <property type="evidence" value="ECO:0007669"/>
    <property type="project" value="InterPro"/>
</dbReference>